<organism evidence="21 22">
    <name type="scientific">Culter alburnus</name>
    <name type="common">Topmouth culter</name>
    <dbReference type="NCBI Taxonomy" id="194366"/>
    <lineage>
        <taxon>Eukaryota</taxon>
        <taxon>Metazoa</taxon>
        <taxon>Chordata</taxon>
        <taxon>Craniata</taxon>
        <taxon>Vertebrata</taxon>
        <taxon>Euteleostomi</taxon>
        <taxon>Actinopterygii</taxon>
        <taxon>Neopterygii</taxon>
        <taxon>Teleostei</taxon>
        <taxon>Ostariophysi</taxon>
        <taxon>Cypriniformes</taxon>
        <taxon>Xenocyprididae</taxon>
        <taxon>Xenocypridinae</taxon>
        <taxon>Culter</taxon>
    </lineage>
</organism>
<dbReference type="Gene3D" id="1.20.990.10">
    <property type="entry name" value="NADPH-cytochrome p450 Reductase, Chain A, domain 3"/>
    <property type="match status" value="1"/>
</dbReference>
<dbReference type="InterPro" id="IPR012144">
    <property type="entry name" value="NOS_euk"/>
</dbReference>
<dbReference type="PANTHER" id="PTHR43410">
    <property type="entry name" value="NITRIC OXIDE SYNTHASE OXYGENASE"/>
    <property type="match status" value="1"/>
</dbReference>
<dbReference type="Gene3D" id="3.90.340.10">
    <property type="entry name" value="Nitric Oxide Synthase, Chain A, domain 1"/>
    <property type="match status" value="1"/>
</dbReference>
<keyword evidence="7" id="KW-0285">Flavoprotein</keyword>
<keyword evidence="8 17" id="KW-0288">FMN</keyword>
<dbReference type="AlphaFoldDB" id="A0AAW1ZPL1"/>
<dbReference type="PRINTS" id="PR00371">
    <property type="entry name" value="FPNCR"/>
</dbReference>
<dbReference type="Gene3D" id="3.40.50.360">
    <property type="match status" value="1"/>
</dbReference>
<comment type="cofactor">
    <cofactor evidence="17">
        <name>FAD</name>
        <dbReference type="ChEBI" id="CHEBI:57692"/>
    </cofactor>
    <text evidence="17">Binds 1 FAD.</text>
</comment>
<evidence type="ECO:0000256" key="16">
    <source>
        <dbReference type="ARBA" id="ARBA00047419"/>
    </source>
</evidence>
<dbReference type="PIRSF" id="PIRSF000333">
    <property type="entry name" value="NOS"/>
    <property type="match status" value="1"/>
</dbReference>
<dbReference type="Gene3D" id="2.40.30.10">
    <property type="entry name" value="Translation factors"/>
    <property type="match status" value="1"/>
</dbReference>
<dbReference type="Proteomes" id="UP001479290">
    <property type="component" value="Unassembled WGS sequence"/>
</dbReference>
<comment type="caution">
    <text evidence="21">The sequence shown here is derived from an EMBL/GenBank/DDBJ whole genome shotgun (WGS) entry which is preliminary data.</text>
</comment>
<dbReference type="Gene3D" id="3.40.50.80">
    <property type="entry name" value="Nucleotide-binding domain of ferredoxin-NADP reductase (FNR) module"/>
    <property type="match status" value="1"/>
</dbReference>
<dbReference type="GO" id="GO:0006809">
    <property type="term" value="P:nitric oxide biosynthetic process"/>
    <property type="evidence" value="ECO:0007669"/>
    <property type="project" value="InterPro"/>
</dbReference>
<evidence type="ECO:0000256" key="13">
    <source>
        <dbReference type="ARBA" id="ARBA00022860"/>
    </source>
</evidence>
<dbReference type="PROSITE" id="PS60001">
    <property type="entry name" value="NOS"/>
    <property type="match status" value="1"/>
</dbReference>
<evidence type="ECO:0000256" key="6">
    <source>
        <dbReference type="ARBA" id="ARBA00022617"/>
    </source>
</evidence>
<dbReference type="GO" id="GO:0050660">
    <property type="term" value="F:flavin adenine dinucleotide binding"/>
    <property type="evidence" value="ECO:0007669"/>
    <property type="project" value="InterPro"/>
</dbReference>
<evidence type="ECO:0000256" key="15">
    <source>
        <dbReference type="ARBA" id="ARBA00023004"/>
    </source>
</evidence>
<dbReference type="InterPro" id="IPR036119">
    <property type="entry name" value="NOS_N_sf"/>
</dbReference>
<dbReference type="GO" id="GO:0020037">
    <property type="term" value="F:heme binding"/>
    <property type="evidence" value="ECO:0007669"/>
    <property type="project" value="InterPro"/>
</dbReference>
<evidence type="ECO:0000256" key="3">
    <source>
        <dbReference type="ARBA" id="ARBA00004514"/>
    </source>
</evidence>
<dbReference type="SUPFAM" id="SSF52343">
    <property type="entry name" value="Ferredoxin reductase-like, C-terminal NADP-linked domain"/>
    <property type="match status" value="1"/>
</dbReference>
<keyword evidence="5" id="KW-0963">Cytoplasm</keyword>
<dbReference type="InterPro" id="IPR029039">
    <property type="entry name" value="Flavoprotein-like_sf"/>
</dbReference>
<feature type="domain" description="FAD-binding FR-type" evidence="20">
    <location>
        <begin position="671"/>
        <end position="916"/>
    </location>
</feature>
<evidence type="ECO:0000259" key="19">
    <source>
        <dbReference type="PROSITE" id="PS50902"/>
    </source>
</evidence>
<name>A0AAW1ZPL1_CULAL</name>
<comment type="function">
    <text evidence="17">Produces nitric oxide (NO) which is a messenger molecule with diverse functions.</text>
</comment>
<evidence type="ECO:0000256" key="9">
    <source>
        <dbReference type="ARBA" id="ARBA00022723"/>
    </source>
</evidence>
<evidence type="ECO:0000256" key="2">
    <source>
        <dbReference type="ARBA" id="ARBA00001970"/>
    </source>
</evidence>
<dbReference type="GO" id="GO:0010181">
    <property type="term" value="F:FMN binding"/>
    <property type="evidence" value="ECO:0007669"/>
    <property type="project" value="InterPro"/>
</dbReference>
<keyword evidence="15 17" id="KW-0408">Iron</keyword>
<dbReference type="InterPro" id="IPR017938">
    <property type="entry name" value="Riboflavin_synthase-like_b-brl"/>
</dbReference>
<reference evidence="21 22" key="1">
    <citation type="submission" date="2024-05" db="EMBL/GenBank/DDBJ databases">
        <title>A high-quality chromosomal-level genome assembly of Topmouth culter (Culter alburnus).</title>
        <authorList>
            <person name="Zhao H."/>
        </authorList>
    </citation>
    <scope>NUCLEOTIDE SEQUENCE [LARGE SCALE GENOMIC DNA]</scope>
    <source>
        <strain evidence="21">CATC2023</strain>
        <tissue evidence="21">Muscle</tissue>
    </source>
</reference>
<protein>
    <recommendedName>
        <fullName evidence="17">Nitric oxide synthase</fullName>
        <ecNumber evidence="17">1.14.13.39</ecNumber>
    </recommendedName>
</protein>
<dbReference type="InterPro" id="IPR044943">
    <property type="entry name" value="NOS_dom_1"/>
</dbReference>
<dbReference type="CDD" id="cd00795">
    <property type="entry name" value="NOS_oxygenase_euk"/>
    <property type="match status" value="1"/>
</dbReference>
<dbReference type="InterPro" id="IPR050607">
    <property type="entry name" value="NOS"/>
</dbReference>
<dbReference type="InterPro" id="IPR001094">
    <property type="entry name" value="Flavdoxin-like"/>
</dbReference>
<dbReference type="InterPro" id="IPR044940">
    <property type="entry name" value="NOS_dom_2"/>
</dbReference>
<dbReference type="InterPro" id="IPR017927">
    <property type="entry name" value="FAD-bd_FR_type"/>
</dbReference>
<evidence type="ECO:0000256" key="10">
    <source>
        <dbReference type="ARBA" id="ARBA00022827"/>
    </source>
</evidence>
<dbReference type="PRINTS" id="PR00369">
    <property type="entry name" value="FLAVODOXIN"/>
</dbReference>
<evidence type="ECO:0000256" key="11">
    <source>
        <dbReference type="ARBA" id="ARBA00022833"/>
    </source>
</evidence>
<dbReference type="EC" id="1.14.13.39" evidence="17"/>
<comment type="catalytic activity">
    <reaction evidence="16">
        <text>2 L-arginine + 3 NADPH + 4 O2 + H(+) = 2 L-citrulline + 2 nitric oxide + 3 NADP(+) + 4 H2O</text>
        <dbReference type="Rhea" id="RHEA:19897"/>
        <dbReference type="ChEBI" id="CHEBI:15377"/>
        <dbReference type="ChEBI" id="CHEBI:15378"/>
        <dbReference type="ChEBI" id="CHEBI:15379"/>
        <dbReference type="ChEBI" id="CHEBI:16480"/>
        <dbReference type="ChEBI" id="CHEBI:32682"/>
        <dbReference type="ChEBI" id="CHEBI:57743"/>
        <dbReference type="ChEBI" id="CHEBI:57783"/>
        <dbReference type="ChEBI" id="CHEBI:58349"/>
        <dbReference type="EC" id="1.14.13.39"/>
    </reaction>
    <physiologicalReaction direction="left-to-right" evidence="16">
        <dbReference type="Rhea" id="RHEA:19898"/>
    </physiologicalReaction>
</comment>
<dbReference type="SUPFAM" id="SSF52218">
    <property type="entry name" value="Flavoproteins"/>
    <property type="match status" value="1"/>
</dbReference>
<dbReference type="GO" id="GO:0005516">
    <property type="term" value="F:calmodulin binding"/>
    <property type="evidence" value="ECO:0007669"/>
    <property type="project" value="UniProtKB-KW"/>
</dbReference>
<dbReference type="EMBL" id="JAWDJR010000015">
    <property type="protein sequence ID" value="KAK9962294.1"/>
    <property type="molecule type" value="Genomic_DNA"/>
</dbReference>
<dbReference type="FunFam" id="3.90.440.10:FF:000001">
    <property type="entry name" value="Endothelial nitric oxide synthase"/>
    <property type="match status" value="1"/>
</dbReference>
<dbReference type="InterPro" id="IPR039261">
    <property type="entry name" value="FNR_nucleotide-bd"/>
</dbReference>
<evidence type="ECO:0000256" key="14">
    <source>
        <dbReference type="ARBA" id="ARBA00023002"/>
    </source>
</evidence>
<keyword evidence="12 17" id="KW-0521">NADP</keyword>
<dbReference type="GO" id="GO:0004517">
    <property type="term" value="F:nitric-oxide synthase activity"/>
    <property type="evidence" value="ECO:0007669"/>
    <property type="project" value="UniProtKB-EC"/>
</dbReference>
<dbReference type="GO" id="GO:0050661">
    <property type="term" value="F:NADP binding"/>
    <property type="evidence" value="ECO:0007669"/>
    <property type="project" value="InterPro"/>
</dbReference>
<evidence type="ECO:0000313" key="22">
    <source>
        <dbReference type="Proteomes" id="UP001479290"/>
    </source>
</evidence>
<dbReference type="Pfam" id="PF00175">
    <property type="entry name" value="NAD_binding_1"/>
    <property type="match status" value="1"/>
</dbReference>
<dbReference type="FunFam" id="1.20.990.10:FF:000002">
    <property type="entry name" value="Nitric oxide synthase"/>
    <property type="match status" value="1"/>
</dbReference>
<dbReference type="GO" id="GO:1903522">
    <property type="term" value="P:regulation of blood circulation"/>
    <property type="evidence" value="ECO:0007669"/>
    <property type="project" value="UniProtKB-ARBA"/>
</dbReference>
<sequence>MGNQATKDCYKNAKPNTQWENKVNRCPFSMQVKNYQDGSCHQDTLHHKAVKSPICMSNVCEGSIMTPKAMTRCPSSTLPNSSDILMQAIDFINLYYKSIKNSKIEEHLSRLEEVAKEIDATGSYQLTTKELEFGAKQAWRNAPRCIGRIQWANLQLFDARNCRTAEDMFQMLCDHIQFATNGGNLRSAITVFPQRTDVQHDFRVWNSQLVRYAGYKMTDGTIIGDPGSVDFTEMCIQLGWTPKYGLFDVLPLVLQANGEDPQVFEIPQHLILEVHMEHPQYEWFKDLKLRWFALPAVANMLLEIGGLEFPACPFNGWYMGTEIGVRDFCDTKRYNVLERVGRQMGLETQKLSSLWKDQALVAINVAVMHSFQKNKVTITDHHTASESFIQHMEMEVRLRGGCPADWVWLVPPMSGSLTPVFHQEMLNYILSPFFYYQPDPWLTHKWKNKKRKEKRRTISFKGLIRVVLFSQTLIKSVLAKRVRCTILYATETGRSQIFAKKLNAMMNCAFSSKVVCMEDYNFSELEKESLLIVVTSTFGNGDCPGNGESFKKELLSLKSLRNKIRFCVFGLGSRMYPNFCAFAHAVDDKFAALGAVRVSSTGEGDELNGQEEAFSAWASTAFKDACKEFNIQGQLPGNDGLADSWDPQKHRVQNDSCNLDRITALSALHSKAVVPMKLKRRQNLQSPKSSRSTILLEMEMDGNTEPLNFAPGDHVGIFPGNSPELVAGILKHLPNAPPINQSLHLEFLSDSYPDGDRWQRDERIPPCPLAQALTYYLDVTSPPSQSLLRKLSKMARQEDHRQRLLALANDFQVYTTWKEFHKPTFLELLEEFSSVELSAAFLLSQLPLLKPRLYSISSSPDLHPQEIHLTVAVVSYHTQEGKGPLHFGLCSTWLNTIKEGDMVPCFIHRSDGFHLPSDPSAPCILVGVGSGIAPYRGFWQQRFHDKKKTGLKGNPMTLVFGCRSSDTDHLYKEETLDMRDNGTLSSITTAYSRQTGQPKVYVQDILREQLNDEVFEVLHHNSGHLYICGGMNMAHDVAATIQEILVSRLGITLTQAEEYLSRLKNEKRYHEDIFGS</sequence>
<dbReference type="Gene3D" id="3.90.1230.10">
    <property type="entry name" value="Nitric Oxide Synthase, Chain A, domain 3"/>
    <property type="match status" value="1"/>
</dbReference>
<keyword evidence="14 17" id="KW-0560">Oxidoreductase</keyword>
<evidence type="ECO:0000256" key="8">
    <source>
        <dbReference type="ARBA" id="ARBA00022643"/>
    </source>
</evidence>
<dbReference type="FunFam" id="3.40.50.360:FF:000019">
    <property type="entry name" value="Nitric oxide synthase"/>
    <property type="match status" value="1"/>
</dbReference>
<dbReference type="Pfam" id="PF00667">
    <property type="entry name" value="FAD_binding_1"/>
    <property type="match status" value="1"/>
</dbReference>
<dbReference type="FunFam" id="3.40.50.80:FF:000003">
    <property type="entry name" value="Nitric oxide synthase"/>
    <property type="match status" value="1"/>
</dbReference>
<dbReference type="InterPro" id="IPR001709">
    <property type="entry name" value="Flavoprot_Pyr_Nucl_cyt_Rdtase"/>
</dbReference>
<keyword evidence="22" id="KW-1185">Reference proteome</keyword>
<evidence type="ECO:0000256" key="5">
    <source>
        <dbReference type="ARBA" id="ARBA00022490"/>
    </source>
</evidence>
<dbReference type="FunFam" id="3.90.1230.10:FF:000001">
    <property type="entry name" value="Nitric oxide synthase, brain"/>
    <property type="match status" value="1"/>
</dbReference>
<dbReference type="Pfam" id="PF02898">
    <property type="entry name" value="NO_synthase"/>
    <property type="match status" value="1"/>
</dbReference>
<dbReference type="InterPro" id="IPR008254">
    <property type="entry name" value="Flavodoxin/NO_synth"/>
</dbReference>
<dbReference type="SUPFAM" id="SSF56512">
    <property type="entry name" value="Nitric oxide (NO) synthase oxygenase domain"/>
    <property type="match status" value="1"/>
</dbReference>
<feature type="domain" description="Flavodoxin-like" evidence="19">
    <location>
        <begin position="484"/>
        <end position="622"/>
    </location>
</feature>
<dbReference type="InterPro" id="IPR004030">
    <property type="entry name" value="NOS_N"/>
</dbReference>
<dbReference type="GO" id="GO:0046872">
    <property type="term" value="F:metal ion binding"/>
    <property type="evidence" value="ECO:0007669"/>
    <property type="project" value="UniProtKB-KW"/>
</dbReference>
<keyword evidence="10 17" id="KW-0274">FAD</keyword>
<dbReference type="InterPro" id="IPR023173">
    <property type="entry name" value="NADPH_Cyt_P450_Rdtase_alpha"/>
</dbReference>
<dbReference type="Pfam" id="PF00258">
    <property type="entry name" value="Flavodoxin_1"/>
    <property type="match status" value="1"/>
</dbReference>
<feature type="binding site" description="axial binding residue" evidence="18">
    <location>
        <position position="145"/>
    </location>
    <ligand>
        <name>heme b</name>
        <dbReference type="ChEBI" id="CHEBI:60344"/>
    </ligand>
    <ligandPart>
        <name>Fe</name>
        <dbReference type="ChEBI" id="CHEBI:18248"/>
    </ligandPart>
</feature>
<dbReference type="InterPro" id="IPR001433">
    <property type="entry name" value="OxRdtase_FAD/NAD-bd"/>
</dbReference>
<evidence type="ECO:0000256" key="1">
    <source>
        <dbReference type="ARBA" id="ARBA00001950"/>
    </source>
</evidence>
<dbReference type="PROSITE" id="PS50902">
    <property type="entry name" value="FLAVODOXIN_LIKE"/>
    <property type="match status" value="1"/>
</dbReference>
<evidence type="ECO:0000256" key="17">
    <source>
        <dbReference type="PIRNR" id="PIRNR000333"/>
    </source>
</evidence>
<gene>
    <name evidence="21" type="ORF">ABG768_007665</name>
</gene>
<evidence type="ECO:0000256" key="7">
    <source>
        <dbReference type="ARBA" id="ARBA00022630"/>
    </source>
</evidence>
<keyword evidence="13 17" id="KW-0112">Calmodulin-binding</keyword>
<accession>A0AAW1ZPL1</accession>
<dbReference type="InterPro" id="IPR044944">
    <property type="entry name" value="NOS_dom_3"/>
</dbReference>
<evidence type="ECO:0000313" key="21">
    <source>
        <dbReference type="EMBL" id="KAK9962294.1"/>
    </source>
</evidence>
<dbReference type="Gene3D" id="3.90.440.10">
    <property type="entry name" value="Nitric Oxide Synthase,Heme Domain,Chain A domain 2"/>
    <property type="match status" value="1"/>
</dbReference>
<keyword evidence="9 17" id="KW-0479">Metal-binding</keyword>
<keyword evidence="11" id="KW-0862">Zinc</keyword>
<dbReference type="GO" id="GO:0005829">
    <property type="term" value="C:cytosol"/>
    <property type="evidence" value="ECO:0007669"/>
    <property type="project" value="UniProtKB-SubCell"/>
</dbReference>
<dbReference type="InterPro" id="IPR003097">
    <property type="entry name" value="CysJ-like_FAD-binding"/>
</dbReference>
<keyword evidence="6 17" id="KW-0349">Heme</keyword>
<dbReference type="PANTHER" id="PTHR43410:SF4">
    <property type="entry name" value="NITRIC OXIDE SYNTHASE"/>
    <property type="match status" value="1"/>
</dbReference>
<comment type="similarity">
    <text evidence="4 17">Belongs to the NOS family.</text>
</comment>
<comment type="cofactor">
    <cofactor evidence="2 17">
        <name>heme b</name>
        <dbReference type="ChEBI" id="CHEBI:60344"/>
    </cofactor>
</comment>
<comment type="cofactor">
    <cofactor evidence="1">
        <name>(6R)-L-erythro-5,6,7,8-tetrahydrobiopterin</name>
        <dbReference type="ChEBI" id="CHEBI:59560"/>
    </cofactor>
</comment>
<evidence type="ECO:0000259" key="20">
    <source>
        <dbReference type="PROSITE" id="PS51384"/>
    </source>
</evidence>
<comment type="cofactor">
    <cofactor evidence="17">
        <name>FMN</name>
        <dbReference type="ChEBI" id="CHEBI:58210"/>
    </cofactor>
    <text evidence="17">Binds 1 FMN.</text>
</comment>
<evidence type="ECO:0000256" key="4">
    <source>
        <dbReference type="ARBA" id="ARBA00006267"/>
    </source>
</evidence>
<evidence type="ECO:0000256" key="12">
    <source>
        <dbReference type="ARBA" id="ARBA00022857"/>
    </source>
</evidence>
<dbReference type="PROSITE" id="PS51384">
    <property type="entry name" value="FAD_FR"/>
    <property type="match status" value="1"/>
</dbReference>
<proteinExistence type="inferred from homology"/>
<comment type="subcellular location">
    <subcellularLocation>
        <location evidence="3">Cytoplasm</location>
        <location evidence="3">Cytosol</location>
    </subcellularLocation>
</comment>
<evidence type="ECO:0000256" key="18">
    <source>
        <dbReference type="PIRSR" id="PIRSR000333-1"/>
    </source>
</evidence>
<dbReference type="SUPFAM" id="SSF63380">
    <property type="entry name" value="Riboflavin synthase domain-like"/>
    <property type="match status" value="1"/>
</dbReference>